<reference evidence="1 2" key="2">
    <citation type="journal article" date="2022" name="Mol. Ecol. Resour.">
        <title>The genomes of chicory, endive, great burdock and yacon provide insights into Asteraceae paleo-polyploidization history and plant inulin production.</title>
        <authorList>
            <person name="Fan W."/>
            <person name="Wang S."/>
            <person name="Wang H."/>
            <person name="Wang A."/>
            <person name="Jiang F."/>
            <person name="Liu H."/>
            <person name="Zhao H."/>
            <person name="Xu D."/>
            <person name="Zhang Y."/>
        </authorList>
    </citation>
    <scope>NUCLEOTIDE SEQUENCE [LARGE SCALE GENOMIC DNA]</scope>
    <source>
        <strain evidence="2">cv. Punajuju</strain>
        <tissue evidence="1">Leaves</tissue>
    </source>
</reference>
<evidence type="ECO:0000313" key="1">
    <source>
        <dbReference type="EMBL" id="KAI3792045.1"/>
    </source>
</evidence>
<comment type="caution">
    <text evidence="1">The sequence shown here is derived from an EMBL/GenBank/DDBJ whole genome shotgun (WGS) entry which is preliminary data.</text>
</comment>
<keyword evidence="2" id="KW-1185">Reference proteome</keyword>
<accession>A0ACB9H8H3</accession>
<name>A0ACB9H8H3_CICIN</name>
<organism evidence="1 2">
    <name type="scientific">Cichorium intybus</name>
    <name type="common">Chicory</name>
    <dbReference type="NCBI Taxonomy" id="13427"/>
    <lineage>
        <taxon>Eukaryota</taxon>
        <taxon>Viridiplantae</taxon>
        <taxon>Streptophyta</taxon>
        <taxon>Embryophyta</taxon>
        <taxon>Tracheophyta</taxon>
        <taxon>Spermatophyta</taxon>
        <taxon>Magnoliopsida</taxon>
        <taxon>eudicotyledons</taxon>
        <taxon>Gunneridae</taxon>
        <taxon>Pentapetalae</taxon>
        <taxon>asterids</taxon>
        <taxon>campanulids</taxon>
        <taxon>Asterales</taxon>
        <taxon>Asteraceae</taxon>
        <taxon>Cichorioideae</taxon>
        <taxon>Cichorieae</taxon>
        <taxon>Cichoriinae</taxon>
        <taxon>Cichorium</taxon>
    </lineage>
</organism>
<proteinExistence type="predicted"/>
<dbReference type="Proteomes" id="UP001055811">
    <property type="component" value="Linkage Group LG01"/>
</dbReference>
<dbReference type="EMBL" id="CM042009">
    <property type="protein sequence ID" value="KAI3792045.1"/>
    <property type="molecule type" value="Genomic_DNA"/>
</dbReference>
<evidence type="ECO:0000313" key="2">
    <source>
        <dbReference type="Proteomes" id="UP001055811"/>
    </source>
</evidence>
<sequence>MASILITISLVFILLLIFGVISDALGGASFNPTVAVFYAAGLGRESLMSAAVRFSDQILLSSLDEKNKKSVILIVEIAKKHKILVIADKVYEHLAFREMKNSQRMRVL</sequence>
<gene>
    <name evidence="1" type="ORF">L2E82_05914</name>
</gene>
<protein>
    <submittedName>
        <fullName evidence="1">Uncharacterized protein</fullName>
    </submittedName>
</protein>
<reference evidence="2" key="1">
    <citation type="journal article" date="2022" name="Mol. Ecol. Resour.">
        <title>The genomes of chicory, endive, great burdock and yacon provide insights into Asteraceae palaeo-polyploidization history and plant inulin production.</title>
        <authorList>
            <person name="Fan W."/>
            <person name="Wang S."/>
            <person name="Wang H."/>
            <person name="Wang A."/>
            <person name="Jiang F."/>
            <person name="Liu H."/>
            <person name="Zhao H."/>
            <person name="Xu D."/>
            <person name="Zhang Y."/>
        </authorList>
    </citation>
    <scope>NUCLEOTIDE SEQUENCE [LARGE SCALE GENOMIC DNA]</scope>
    <source>
        <strain evidence="2">cv. Punajuju</strain>
    </source>
</reference>